<gene>
    <name evidence="2" type="ORF">CCACVL1_17165</name>
</gene>
<evidence type="ECO:0000256" key="1">
    <source>
        <dbReference type="SAM" id="MobiDB-lite"/>
    </source>
</evidence>
<feature type="region of interest" description="Disordered" evidence="1">
    <location>
        <begin position="190"/>
        <end position="213"/>
    </location>
</feature>
<organism evidence="2 3">
    <name type="scientific">Corchorus capsularis</name>
    <name type="common">Jute</name>
    <dbReference type="NCBI Taxonomy" id="210143"/>
    <lineage>
        <taxon>Eukaryota</taxon>
        <taxon>Viridiplantae</taxon>
        <taxon>Streptophyta</taxon>
        <taxon>Embryophyta</taxon>
        <taxon>Tracheophyta</taxon>
        <taxon>Spermatophyta</taxon>
        <taxon>Magnoliopsida</taxon>
        <taxon>eudicotyledons</taxon>
        <taxon>Gunneridae</taxon>
        <taxon>Pentapetalae</taxon>
        <taxon>rosids</taxon>
        <taxon>malvids</taxon>
        <taxon>Malvales</taxon>
        <taxon>Malvaceae</taxon>
        <taxon>Grewioideae</taxon>
        <taxon>Apeibeae</taxon>
        <taxon>Corchorus</taxon>
    </lineage>
</organism>
<dbReference type="PANTHER" id="PTHR31170">
    <property type="entry name" value="BNAC04G53230D PROTEIN"/>
    <property type="match status" value="1"/>
</dbReference>
<feature type="region of interest" description="Disordered" evidence="1">
    <location>
        <begin position="461"/>
        <end position="497"/>
    </location>
</feature>
<proteinExistence type="predicted"/>
<dbReference type="EMBL" id="AWWV01011165">
    <property type="protein sequence ID" value="OMO73725.1"/>
    <property type="molecule type" value="Genomic_DNA"/>
</dbReference>
<sequence length="938" mass="106422">MKTDSSRSKALKIAVSLSGVESASLRGVEKNQIEIVGSGIDPVKLISLIRKGVGHAELVSHGEIEEKKQEKKLEVMPYEVAVGWPWPAPYAMYDYEIIKKNENPRLDEITPSKSEVLPVPLEIGEKQINQNTELVSSSALDGESGKKEEKKEVKHTVYDRPYNSPNFVSEEFLTENNVNPREDEIIPSRSEASLELGDTKVDQPGDTSPNSSSPCIFRTSLPELLGFKEPELVSFGPYHRNKNLPLDKYKYVVLEKFLSRTRNQDKDLYFYVQQMIKLERHARRCYSEDLSGLPSSEFVEMMLVDGCFIMEVLCHFGLNEESENGVFPIEPWQVPILVRDLLLLENQIPFIVLDKLFDLWQSDDQEGTATVSVSTMALKVFDLAFPPSMDLSCKLNPSEVVPKHLLDLLLETIRPSNSNPSNDSPSSLFLKTIQYTNSKAMILLNPVFLLLFPNHRKHQMRVDSKKEDGALLKSPVTSSKQKEYEASVQSKPSTSSNKAKTIKKVRLLESAWELQRSGIELRPRRDDRFTDIHFKDGVLEIPPITINDHFIAILVNCVAFEHRSTGCSKDLTAYVSFLSDLIRYPTDVECLYSDGILSRFSYDNERVASSFNHLQSMVSDLEILQDSYLYKTIMEIQGYYSTGGGITCPPALYSVSVCTTKSLVSTLRGYMDSAVAITIEEAPATPTMDPQGPDDNIVLQRVLANVESKLTQSKAQRHHHNYSICPFPDFLHGLDDGIQLVPKLASFGPHHRGKHHLLPFEEQKNHFLSVFIDRGRALGFYAQKLMGLREETKKCYSEKIVMPPNYGELVEMILLDGSFMVELFCEYEEGCVNWPWHVQTLIADLLNLENQIPFCILEELFNGSNFAQRRSSQTLPVLALKFLSKAFCSPSDMIINKLQIQQHPKHLLDLFRLSLLPSPMTDPNKLERTMTWFLQYKV</sequence>
<dbReference type="Proteomes" id="UP000188268">
    <property type="component" value="Unassembled WGS sequence"/>
</dbReference>
<dbReference type="OMA" id="DRFTDIH"/>
<evidence type="ECO:0000313" key="2">
    <source>
        <dbReference type="EMBL" id="OMO73725.1"/>
    </source>
</evidence>
<feature type="compositionally biased region" description="Basic and acidic residues" evidence="1">
    <location>
        <begin position="143"/>
        <end position="154"/>
    </location>
</feature>
<dbReference type="AlphaFoldDB" id="A0A1R3HTK2"/>
<comment type="caution">
    <text evidence="2">The sequence shown here is derived from an EMBL/GenBank/DDBJ whole genome shotgun (WGS) entry which is preliminary data.</text>
</comment>
<accession>A0A1R3HTK2</accession>
<name>A0A1R3HTK2_COCAP</name>
<dbReference type="Gene3D" id="3.30.70.100">
    <property type="match status" value="1"/>
</dbReference>
<dbReference type="InterPro" id="IPR004158">
    <property type="entry name" value="DUF247_pln"/>
</dbReference>
<dbReference type="PANTHER" id="PTHR31170:SF25">
    <property type="entry name" value="BNAA09G04570D PROTEIN"/>
    <property type="match status" value="1"/>
</dbReference>
<dbReference type="Pfam" id="PF03140">
    <property type="entry name" value="DUF247"/>
    <property type="match status" value="2"/>
</dbReference>
<feature type="region of interest" description="Disordered" evidence="1">
    <location>
        <begin position="135"/>
        <end position="154"/>
    </location>
</feature>
<dbReference type="OrthoDB" id="967338at2759"/>
<keyword evidence="3" id="KW-1185">Reference proteome</keyword>
<reference evidence="2 3" key="1">
    <citation type="submission" date="2013-09" db="EMBL/GenBank/DDBJ databases">
        <title>Corchorus capsularis genome sequencing.</title>
        <authorList>
            <person name="Alam M."/>
            <person name="Haque M.S."/>
            <person name="Islam M.S."/>
            <person name="Emdad E.M."/>
            <person name="Islam M.M."/>
            <person name="Ahmed B."/>
            <person name="Halim A."/>
            <person name="Hossen Q.M.M."/>
            <person name="Hossain M.Z."/>
            <person name="Ahmed R."/>
            <person name="Khan M.M."/>
            <person name="Islam R."/>
            <person name="Rashid M.M."/>
            <person name="Khan S.A."/>
            <person name="Rahman M.S."/>
            <person name="Alam M."/>
        </authorList>
    </citation>
    <scope>NUCLEOTIDE SEQUENCE [LARGE SCALE GENOMIC DNA]</scope>
    <source>
        <strain evidence="3">cv. CVL-1</strain>
        <tissue evidence="2">Whole seedling</tissue>
    </source>
</reference>
<protein>
    <submittedName>
        <fullName evidence="2">Uncharacterized protein</fullName>
    </submittedName>
</protein>
<dbReference type="Gramene" id="OMO73725">
    <property type="protein sequence ID" value="OMO73725"/>
    <property type="gene ID" value="CCACVL1_17165"/>
</dbReference>
<feature type="compositionally biased region" description="Basic and acidic residues" evidence="1">
    <location>
        <begin position="461"/>
        <end position="470"/>
    </location>
</feature>
<feature type="compositionally biased region" description="Polar residues" evidence="1">
    <location>
        <begin position="487"/>
        <end position="497"/>
    </location>
</feature>
<evidence type="ECO:0000313" key="3">
    <source>
        <dbReference type="Proteomes" id="UP000188268"/>
    </source>
</evidence>